<keyword evidence="5" id="KW-1015">Disulfide bond</keyword>
<protein>
    <submittedName>
        <fullName evidence="10">CMRF35-like molecule 6</fullName>
    </submittedName>
</protein>
<dbReference type="GO" id="GO:0004888">
    <property type="term" value="F:transmembrane signaling receptor activity"/>
    <property type="evidence" value="ECO:0007669"/>
    <property type="project" value="TreeGrafter"/>
</dbReference>
<gene>
    <name evidence="10" type="primary">LOC111158038</name>
</gene>
<dbReference type="Proteomes" id="UP000248482">
    <property type="component" value="Unplaced"/>
</dbReference>
<feature type="domain" description="Ig-like" evidence="8">
    <location>
        <begin position="81"/>
        <end position="195"/>
    </location>
</feature>
<evidence type="ECO:0000256" key="5">
    <source>
        <dbReference type="ARBA" id="ARBA00023157"/>
    </source>
</evidence>
<comment type="subcellular location">
    <subcellularLocation>
        <location evidence="1">Membrane</location>
    </subcellularLocation>
</comment>
<dbReference type="SUPFAM" id="SSF48726">
    <property type="entry name" value="Immunoglobulin"/>
    <property type="match status" value="1"/>
</dbReference>
<keyword evidence="3" id="KW-0732">Signal</keyword>
<dbReference type="InterPro" id="IPR050671">
    <property type="entry name" value="CD300_family_receptors"/>
</dbReference>
<name>A0A2Y9KPA1_ENHLU</name>
<feature type="compositionally biased region" description="Low complexity" evidence="6">
    <location>
        <begin position="203"/>
        <end position="213"/>
    </location>
</feature>
<proteinExistence type="predicted"/>
<dbReference type="InterPro" id="IPR036179">
    <property type="entry name" value="Ig-like_dom_sf"/>
</dbReference>
<dbReference type="InterPro" id="IPR013106">
    <property type="entry name" value="Ig_V-set"/>
</dbReference>
<feature type="transmembrane region" description="Helical" evidence="7">
    <location>
        <begin position="270"/>
        <end position="291"/>
    </location>
</feature>
<dbReference type="PROSITE" id="PS50835">
    <property type="entry name" value="IG_LIKE"/>
    <property type="match status" value="1"/>
</dbReference>
<dbReference type="InterPro" id="IPR007110">
    <property type="entry name" value="Ig-like_dom"/>
</dbReference>
<dbReference type="CDD" id="cd05716">
    <property type="entry name" value="IgV_pIgR_like"/>
    <property type="match status" value="1"/>
</dbReference>
<feature type="region of interest" description="Disordered" evidence="6">
    <location>
        <begin position="203"/>
        <end position="258"/>
    </location>
</feature>
<evidence type="ECO:0000256" key="3">
    <source>
        <dbReference type="ARBA" id="ARBA00022729"/>
    </source>
</evidence>
<evidence type="ECO:0000313" key="10">
    <source>
        <dbReference type="RefSeq" id="XP_022375541.1"/>
    </source>
</evidence>
<dbReference type="KEGG" id="elk:111158038"/>
<sequence length="347" mass="38602">MLLLSPSFLHPNQLESAWKKIVRPNTGRTRKQRDPRKQKWALQRGPSVRRLEIIPPQEPGIAVGDVCAADMTPGDGRPWLPAALLLLQVPGCWSLHGPPSVTGTVGGSMSVQCQYEEEFRETPKYWCKNPCVRRTLKTEGADRKGRKDRASIRDHPANLTFTVTLENLTEDDAGIYWCGIDTSGKPGYLFDRTFQVVLSVTPASTATPSSERPPSTPGLRRTLPAPTWDTATRQESSTSSQHPGPSLESHPIEDEATEGEKRSLLGSVHFLLLILLKVPLFLMMLSAVFWVNRPQWEICGPQSQPDEDNLQPSLPIHILSRDNTTQTRRGRTSGPRPVSSPLIAKNW</sequence>
<evidence type="ECO:0000313" key="9">
    <source>
        <dbReference type="Proteomes" id="UP000248482"/>
    </source>
</evidence>
<keyword evidence="7" id="KW-1133">Transmembrane helix</keyword>
<dbReference type="PANTHER" id="PTHR11860:SF115">
    <property type="entry name" value="IMMUNOGLOBULIN SUBTYPE DOMAIN-CONTAINING PROTEIN"/>
    <property type="match status" value="1"/>
</dbReference>
<reference evidence="10" key="1">
    <citation type="submission" date="2025-08" db="UniProtKB">
        <authorList>
            <consortium name="RefSeq"/>
        </authorList>
    </citation>
    <scope>IDENTIFICATION</scope>
    <source>
        <tissue evidence="10">Blood</tissue>
    </source>
</reference>
<keyword evidence="9" id="KW-1185">Reference proteome</keyword>
<dbReference type="STRING" id="391180.A0A2Y9KPA1"/>
<feature type="region of interest" description="Disordered" evidence="6">
    <location>
        <begin position="319"/>
        <end position="347"/>
    </location>
</feature>
<evidence type="ECO:0000256" key="6">
    <source>
        <dbReference type="SAM" id="MobiDB-lite"/>
    </source>
</evidence>
<dbReference type="AlphaFoldDB" id="A0A2Y9KPA1"/>
<organism evidence="9 10">
    <name type="scientific">Enhydra lutris kenyoni</name>
    <name type="common">northern sea otter</name>
    <dbReference type="NCBI Taxonomy" id="391180"/>
    <lineage>
        <taxon>Eukaryota</taxon>
        <taxon>Metazoa</taxon>
        <taxon>Chordata</taxon>
        <taxon>Craniata</taxon>
        <taxon>Vertebrata</taxon>
        <taxon>Euteleostomi</taxon>
        <taxon>Mammalia</taxon>
        <taxon>Eutheria</taxon>
        <taxon>Laurasiatheria</taxon>
        <taxon>Carnivora</taxon>
        <taxon>Caniformia</taxon>
        <taxon>Musteloidea</taxon>
        <taxon>Mustelidae</taxon>
        <taxon>Lutrinae</taxon>
        <taxon>Enhydra</taxon>
    </lineage>
</organism>
<dbReference type="FunFam" id="2.60.40.10:FF:000370">
    <property type="entry name" value="CMRF35-like molecule 1"/>
    <property type="match status" value="1"/>
</dbReference>
<evidence type="ECO:0000256" key="4">
    <source>
        <dbReference type="ARBA" id="ARBA00023136"/>
    </source>
</evidence>
<dbReference type="RefSeq" id="XP_022375541.1">
    <property type="nucleotide sequence ID" value="XM_022519833.1"/>
</dbReference>
<evidence type="ECO:0000256" key="1">
    <source>
        <dbReference type="ARBA" id="ARBA00004370"/>
    </source>
</evidence>
<dbReference type="PANTHER" id="PTHR11860">
    <property type="entry name" value="POLYMERIC-IMMUNOGLOBULIN RECEPTOR"/>
    <property type="match status" value="1"/>
</dbReference>
<dbReference type="Pfam" id="PF07686">
    <property type="entry name" value="V-set"/>
    <property type="match status" value="1"/>
</dbReference>
<dbReference type="GeneID" id="111158038"/>
<accession>A0A2Y9KPA1</accession>
<dbReference type="InterPro" id="IPR013783">
    <property type="entry name" value="Ig-like_fold"/>
</dbReference>
<keyword evidence="4 7" id="KW-0472">Membrane</keyword>
<dbReference type="InterPro" id="IPR003599">
    <property type="entry name" value="Ig_sub"/>
</dbReference>
<evidence type="ECO:0000256" key="7">
    <source>
        <dbReference type="SAM" id="Phobius"/>
    </source>
</evidence>
<dbReference type="GO" id="GO:0005886">
    <property type="term" value="C:plasma membrane"/>
    <property type="evidence" value="ECO:0007669"/>
    <property type="project" value="TreeGrafter"/>
</dbReference>
<evidence type="ECO:0000256" key="2">
    <source>
        <dbReference type="ARBA" id="ARBA00022692"/>
    </source>
</evidence>
<dbReference type="Gene3D" id="2.60.40.10">
    <property type="entry name" value="Immunoglobulins"/>
    <property type="match status" value="1"/>
</dbReference>
<dbReference type="OrthoDB" id="8920197at2759"/>
<feature type="compositionally biased region" description="Polar residues" evidence="6">
    <location>
        <begin position="229"/>
        <end position="243"/>
    </location>
</feature>
<keyword evidence="2 7" id="KW-0812">Transmembrane</keyword>
<evidence type="ECO:0000259" key="8">
    <source>
        <dbReference type="PROSITE" id="PS50835"/>
    </source>
</evidence>
<dbReference type="SMART" id="SM00409">
    <property type="entry name" value="IG"/>
    <property type="match status" value="1"/>
</dbReference>